<dbReference type="EMBL" id="FWZX01000003">
    <property type="protein sequence ID" value="SMF02387.1"/>
    <property type="molecule type" value="Genomic_DNA"/>
</dbReference>
<organism evidence="1 2">
    <name type="scientific">Tistlia consotensis USBA 355</name>
    <dbReference type="NCBI Taxonomy" id="560819"/>
    <lineage>
        <taxon>Bacteria</taxon>
        <taxon>Pseudomonadati</taxon>
        <taxon>Pseudomonadota</taxon>
        <taxon>Alphaproteobacteria</taxon>
        <taxon>Rhodospirillales</taxon>
        <taxon>Rhodovibrionaceae</taxon>
        <taxon>Tistlia</taxon>
    </lineage>
</organism>
<dbReference type="STRING" id="560819.SAMN05428998_10349"/>
<dbReference type="InterPro" id="IPR025638">
    <property type="entry name" value="DUF4336"/>
</dbReference>
<dbReference type="SUPFAM" id="SSF56281">
    <property type="entry name" value="Metallo-hydrolase/oxidoreductase"/>
    <property type="match status" value="1"/>
</dbReference>
<reference evidence="1 2" key="1">
    <citation type="submission" date="2017-04" db="EMBL/GenBank/DDBJ databases">
        <authorList>
            <person name="Afonso C.L."/>
            <person name="Miller P.J."/>
            <person name="Scott M.A."/>
            <person name="Spackman E."/>
            <person name="Goraichik I."/>
            <person name="Dimitrov K.M."/>
            <person name="Suarez D.L."/>
            <person name="Swayne D.E."/>
        </authorList>
    </citation>
    <scope>NUCLEOTIDE SEQUENCE [LARGE SCALE GENOMIC DNA]</scope>
    <source>
        <strain evidence="1 2">USBA 355</strain>
    </source>
</reference>
<keyword evidence="2" id="KW-1185">Reference proteome</keyword>
<dbReference type="Proteomes" id="UP000192917">
    <property type="component" value="Unassembled WGS sequence"/>
</dbReference>
<accession>A0A1Y6BI33</accession>
<sequence length="247" mass="27774">MTTLAFEPYAPLDVPKPLAPELWVIDGPEIRFGYVGLKVPFPTRMTVVRLPDGGLWLHSPTHPSEPLLEQLAALGPVRFLVAPNSLHYWWLPAWAARFPGAEVHAAPGLARKAKRPLPAHATLGDAPPPAWAEVLDQVLVPGSLLTEVDFFHRPTRTLILTDLIENFEPRRIRSRFWRLAMQLAGAADPDGKAPYDMQLSFLGRRRRLRAAVERMIAWAPERIALAHGRCYEADGVAELRRAFRWVL</sequence>
<evidence type="ECO:0000313" key="1">
    <source>
        <dbReference type="EMBL" id="SMF02387.1"/>
    </source>
</evidence>
<evidence type="ECO:0008006" key="3">
    <source>
        <dbReference type="Google" id="ProtNLM"/>
    </source>
</evidence>
<dbReference type="RefSeq" id="WP_085121503.1">
    <property type="nucleotide sequence ID" value="NZ_FWZX01000003.1"/>
</dbReference>
<dbReference type="AlphaFoldDB" id="A0A1Y6BI33"/>
<dbReference type="InterPro" id="IPR036866">
    <property type="entry name" value="RibonucZ/Hydroxyglut_hydro"/>
</dbReference>
<evidence type="ECO:0000313" key="2">
    <source>
        <dbReference type="Proteomes" id="UP000192917"/>
    </source>
</evidence>
<proteinExistence type="predicted"/>
<dbReference type="PANTHER" id="PTHR33835:SF1">
    <property type="entry name" value="METALLO-BETA-LACTAMASE DOMAIN-CONTAINING PROTEIN"/>
    <property type="match status" value="1"/>
</dbReference>
<dbReference type="PANTHER" id="PTHR33835">
    <property type="entry name" value="YALI0C07656P"/>
    <property type="match status" value="1"/>
</dbReference>
<gene>
    <name evidence="1" type="ORF">SAMN05428998_10349</name>
</gene>
<protein>
    <recommendedName>
        <fullName evidence="3">DUF4336 domain-containing protein</fullName>
    </recommendedName>
</protein>
<name>A0A1Y6BI33_9PROT</name>
<dbReference type="Pfam" id="PF14234">
    <property type="entry name" value="DUF4336"/>
    <property type="match status" value="1"/>
</dbReference>